<proteinExistence type="inferred from homology"/>
<dbReference type="GO" id="GO:0043571">
    <property type="term" value="P:maintenance of CRISPR repeat elements"/>
    <property type="evidence" value="ECO:0007669"/>
    <property type="project" value="UniProtKB-UniRule"/>
</dbReference>
<evidence type="ECO:0000256" key="2">
    <source>
        <dbReference type="ARBA" id="ARBA00009959"/>
    </source>
</evidence>
<dbReference type="InterPro" id="IPR019199">
    <property type="entry name" value="Virulence_VapD/CRISPR_Cas2"/>
</dbReference>
<dbReference type="EC" id="3.1.-.-" evidence="9"/>
<dbReference type="NCBIfam" id="TIGR01573">
    <property type="entry name" value="cas2"/>
    <property type="match status" value="1"/>
</dbReference>
<comment type="subunit">
    <text evidence="9">Homodimer, forms a heterotetramer with a Cas1 homodimer.</text>
</comment>
<dbReference type="GO" id="GO:0046872">
    <property type="term" value="F:metal ion binding"/>
    <property type="evidence" value="ECO:0007669"/>
    <property type="project" value="UniProtKB-UniRule"/>
</dbReference>
<comment type="function">
    <text evidence="9">CRISPR (clustered regularly interspaced short palindromic repeat), is an adaptive immune system that provides protection against mobile genetic elements (viruses, transposable elements and conjugative plasmids). CRISPR clusters contain sequences complementary to antecedent mobile elements and target invading nucleic acids. CRISPR clusters are transcribed and processed into CRISPR RNA (crRNA). Functions as a ssRNA-specific endoribonuclease. Involved in the integration of spacer DNA into the CRISPR cassette.</text>
</comment>
<comment type="cofactor">
    <cofactor evidence="1 9">
        <name>Mg(2+)</name>
        <dbReference type="ChEBI" id="CHEBI:18420"/>
    </cofactor>
</comment>
<evidence type="ECO:0000313" key="10">
    <source>
        <dbReference type="EMBL" id="AXN35736.1"/>
    </source>
</evidence>
<evidence type="ECO:0000256" key="4">
    <source>
        <dbReference type="ARBA" id="ARBA00022723"/>
    </source>
</evidence>
<feature type="binding site" evidence="9">
    <location>
        <position position="13"/>
    </location>
    <ligand>
        <name>Mg(2+)</name>
        <dbReference type="ChEBI" id="CHEBI:18420"/>
        <note>catalytic</note>
    </ligand>
</feature>
<dbReference type="AlphaFoldDB" id="A0A385AEI6"/>
<comment type="similarity">
    <text evidence="2 9">Belongs to the CRISPR-associated endoribonuclease Cas2 protein family.</text>
</comment>
<sequence>MRYRIMRLLVMFDLPVETSEYRKAYRHFRKALLNEGFLMIQYSVYVRVCVSKQSAQFIENRIAGFTPPAGLVQTLMVTEQQYNKMHFLVGESSDDVRNSAERTLIL</sequence>
<dbReference type="GO" id="GO:0016787">
    <property type="term" value="F:hydrolase activity"/>
    <property type="evidence" value="ECO:0007669"/>
    <property type="project" value="UniProtKB-KW"/>
</dbReference>
<organism evidence="10 11">
    <name type="scientific">Latilactobacillus curvatus</name>
    <name type="common">Lactobacillus curvatus</name>
    <dbReference type="NCBI Taxonomy" id="28038"/>
    <lineage>
        <taxon>Bacteria</taxon>
        <taxon>Bacillati</taxon>
        <taxon>Bacillota</taxon>
        <taxon>Bacilli</taxon>
        <taxon>Lactobacillales</taxon>
        <taxon>Lactobacillaceae</taxon>
        <taxon>Latilactobacillus</taxon>
    </lineage>
</organism>
<dbReference type="Proteomes" id="UP000257607">
    <property type="component" value="Chromosome"/>
</dbReference>
<keyword evidence="6 9" id="KW-0378">Hydrolase</keyword>
<evidence type="ECO:0000256" key="9">
    <source>
        <dbReference type="HAMAP-Rule" id="MF_01471"/>
    </source>
</evidence>
<dbReference type="Pfam" id="PF09827">
    <property type="entry name" value="CRISPR_Cas2"/>
    <property type="match status" value="1"/>
</dbReference>
<accession>A0A385AEI6</accession>
<evidence type="ECO:0000256" key="3">
    <source>
        <dbReference type="ARBA" id="ARBA00022722"/>
    </source>
</evidence>
<reference evidence="10 11" key="1">
    <citation type="submission" date="2018-07" db="EMBL/GenBank/DDBJ databases">
        <title>Lactobacillus curvatus genome sequence.</title>
        <authorList>
            <person name="Prechtl R."/>
        </authorList>
    </citation>
    <scope>NUCLEOTIDE SEQUENCE [LARGE SCALE GENOMIC DNA]</scope>
    <source>
        <strain evidence="10 11">TMW 1.1928</strain>
    </source>
</reference>
<dbReference type="EMBL" id="CP031003">
    <property type="protein sequence ID" value="AXN35736.1"/>
    <property type="molecule type" value="Genomic_DNA"/>
</dbReference>
<evidence type="ECO:0000256" key="7">
    <source>
        <dbReference type="ARBA" id="ARBA00022842"/>
    </source>
</evidence>
<evidence type="ECO:0000256" key="8">
    <source>
        <dbReference type="ARBA" id="ARBA00023118"/>
    </source>
</evidence>
<keyword evidence="8 9" id="KW-0051">Antiviral defense</keyword>
<evidence type="ECO:0000313" key="11">
    <source>
        <dbReference type="Proteomes" id="UP000257607"/>
    </source>
</evidence>
<keyword evidence="7 9" id="KW-0460">Magnesium</keyword>
<dbReference type="GO" id="GO:0051607">
    <property type="term" value="P:defense response to virus"/>
    <property type="evidence" value="ECO:0007669"/>
    <property type="project" value="UniProtKB-UniRule"/>
</dbReference>
<dbReference type="HAMAP" id="MF_01471">
    <property type="entry name" value="Cas2"/>
    <property type="match status" value="1"/>
</dbReference>
<dbReference type="GO" id="GO:0004521">
    <property type="term" value="F:RNA endonuclease activity"/>
    <property type="evidence" value="ECO:0007669"/>
    <property type="project" value="InterPro"/>
</dbReference>
<keyword evidence="5 9" id="KW-0255">Endonuclease</keyword>
<dbReference type="SUPFAM" id="SSF143430">
    <property type="entry name" value="TTP0101/SSO1404-like"/>
    <property type="match status" value="1"/>
</dbReference>
<evidence type="ECO:0000256" key="5">
    <source>
        <dbReference type="ARBA" id="ARBA00022759"/>
    </source>
</evidence>
<dbReference type="InterPro" id="IPR021127">
    <property type="entry name" value="CRISPR_associated_Cas2"/>
</dbReference>
<gene>
    <name evidence="9 10" type="primary">cas2</name>
    <name evidence="10" type="ORF">DT351_04905</name>
</gene>
<name>A0A385AEI6_LATCU</name>
<protein>
    <recommendedName>
        <fullName evidence="9">CRISPR-associated endoribonuclease Cas2</fullName>
        <ecNumber evidence="9">3.1.-.-</ecNumber>
    </recommendedName>
</protein>
<evidence type="ECO:0000256" key="6">
    <source>
        <dbReference type="ARBA" id="ARBA00022801"/>
    </source>
</evidence>
<keyword evidence="4 9" id="KW-0479">Metal-binding</keyword>
<evidence type="ECO:0000256" key="1">
    <source>
        <dbReference type="ARBA" id="ARBA00001946"/>
    </source>
</evidence>
<keyword evidence="3 9" id="KW-0540">Nuclease</keyword>